<name>A0A0A7AMW6_9GLOM</name>
<accession>A0A0A7AMW6</accession>
<feature type="compositionally biased region" description="Polar residues" evidence="1">
    <location>
        <begin position="46"/>
        <end position="63"/>
    </location>
</feature>
<feature type="region of interest" description="Disordered" evidence="1">
    <location>
        <begin position="46"/>
        <end position="66"/>
    </location>
</feature>
<gene>
    <name evidence="2" type="primary">dpo</name>
</gene>
<dbReference type="EMBL" id="KF591216">
    <property type="protein sequence ID" value="AHJ10974.1"/>
    <property type="molecule type" value="Genomic_DNA"/>
</dbReference>
<protein>
    <submittedName>
        <fullName evidence="2">Truncated DNA polymerase</fullName>
    </submittedName>
</protein>
<reference evidence="2" key="1">
    <citation type="journal article" date="2014" name="Genome Biol. Evol.">
        <title>The mitochondrial genome of the glomeromycete Rhizophagus sp. DAOM 213198 reveals an unusual organization consisting of two circular chromosomes.</title>
        <authorList>
            <person name="Nadimi M."/>
            <person name="Stefani F.O."/>
            <person name="Hijri M."/>
        </authorList>
    </citation>
    <scope>NUCLEOTIDE SEQUENCE</scope>
    <source>
        <strain evidence="2">DAOM213198</strain>
    </source>
</reference>
<proteinExistence type="predicted"/>
<evidence type="ECO:0000256" key="1">
    <source>
        <dbReference type="SAM" id="MobiDB-lite"/>
    </source>
</evidence>
<sequence length="122" mass="12956">MTSELVNAIKSTPTSTQPTLLSGVNWAPIINGLANVLITNLGGQPVHPSTSPVATKPATQTPGEVQKVSPDLTPIIERMNTLETKLTSLTSQMETMVSSITSMESNLTNGLKEVVNQLTTRL</sequence>
<dbReference type="AlphaFoldDB" id="A0A0A7AMW6"/>
<keyword evidence="2" id="KW-0496">Mitochondrion</keyword>
<evidence type="ECO:0000313" key="2">
    <source>
        <dbReference type="EMBL" id="AHJ10974.1"/>
    </source>
</evidence>
<geneLocation type="mitochondrion" evidence="2"/>
<organism evidence="2">
    <name type="scientific">Rhizophagus sp. DAOM 213198</name>
    <dbReference type="NCBI Taxonomy" id="1417302"/>
    <lineage>
        <taxon>Eukaryota</taxon>
        <taxon>Fungi</taxon>
        <taxon>Fungi incertae sedis</taxon>
        <taxon>Mucoromycota</taxon>
        <taxon>Glomeromycotina</taxon>
        <taxon>Glomeromycetes</taxon>
        <taxon>Glomerales</taxon>
        <taxon>Glomeraceae</taxon>
        <taxon>Rhizophagus</taxon>
    </lineage>
</organism>